<sequence length="598" mass="71057">MPSIAKKISNYSYSYKIKERNIFLKKFLQIVFILSFIILFVRELFEANDLFILFTFVIIVIGISISIKDFFFSRHIVFQVINNQLIVNENGKDTQYDSSNIKQLYPKKVIWESKRDNRKKQLTTYMIFLLNQQGEEIKIAEDFNCQKIHTTIRIIQGIQEALSIEECVFPNHHLSSYNYVVNKYFLDNFDNLFEKGYRLNLQKRNKTINNFAGYTITDYQKFIYDGYVEVILSLKNKSSKQTALFTTIDSKINCYYVNTYTVSSILKEGQKTLEELPSNLSINRKNFHIKTEIKRFHLEGSKDKKTTIILFKETEKKNNIFYRFYAFEDGIVFQVKKYSKAKKNQLKIPYYLTRKHSKDFLPTTIHIGNHKALLNEKIASFNDETFMSITSDHKLEKYKDIIFDYDYSWYYRDLFFLITAKDKSISTIVTIAGKEPLFITNKYIQYSIVGNVHLHLLTENASSNCVLIMSNEGLFEEYNINTFDFFDQNKLSNLSFNEFPDRLIHDSYTYLKDDFSFQRQEELTNQNEPVEFFEVRYYRLEKEGYISIKKYCNTRYINISIGEKVTFDITFEDINENLNKELQNEYAAPRTYKQHVSV</sequence>
<evidence type="ECO:0000256" key="1">
    <source>
        <dbReference type="SAM" id="Phobius"/>
    </source>
</evidence>
<proteinExistence type="predicted"/>
<keyword evidence="3" id="KW-1185">Reference proteome</keyword>
<feature type="transmembrane region" description="Helical" evidence="1">
    <location>
        <begin position="27"/>
        <end position="45"/>
    </location>
</feature>
<accession>A0ABX8H4I0</accession>
<keyword evidence="1" id="KW-0812">Transmembrane</keyword>
<evidence type="ECO:0000313" key="3">
    <source>
        <dbReference type="Proteomes" id="UP000682802"/>
    </source>
</evidence>
<evidence type="ECO:0000313" key="2">
    <source>
        <dbReference type="EMBL" id="QWG10317.1"/>
    </source>
</evidence>
<protein>
    <submittedName>
        <fullName evidence="2">Uncharacterized protein</fullName>
    </submittedName>
</protein>
<dbReference type="Proteomes" id="UP000682802">
    <property type="component" value="Chromosome 2"/>
</dbReference>
<feature type="transmembrane region" description="Helical" evidence="1">
    <location>
        <begin position="51"/>
        <end position="71"/>
    </location>
</feature>
<keyword evidence="1" id="KW-0472">Membrane</keyword>
<keyword evidence="1" id="KW-1133">Transmembrane helix</keyword>
<name>A0ABX8H4I0_9BACT</name>
<dbReference type="EMBL" id="CP076129">
    <property type="protein sequence ID" value="QWG10317.1"/>
    <property type="molecule type" value="Genomic_DNA"/>
</dbReference>
<dbReference type="RefSeq" id="WP_144075921.1">
    <property type="nucleotide sequence ID" value="NZ_CP076129.1"/>
</dbReference>
<gene>
    <name evidence="2" type="ORF">KM029_21780</name>
</gene>
<reference evidence="2 3" key="1">
    <citation type="submission" date="2021-05" db="EMBL/GenBank/DDBJ databases">
        <title>Comparative genomic studies on the polysaccharide-degrading batcterial strains of the Flammeovirga genus.</title>
        <authorList>
            <person name="Zewei F."/>
            <person name="Zheng Z."/>
            <person name="Yu L."/>
            <person name="Ruyue G."/>
            <person name="Yanhong M."/>
            <person name="Yuanyuan C."/>
            <person name="Jingyan G."/>
            <person name="Wenjun H."/>
        </authorList>
    </citation>
    <scope>NUCLEOTIDE SEQUENCE [LARGE SCALE GENOMIC DNA]</scope>
    <source>
        <strain evidence="2 3">YS10</strain>
    </source>
</reference>
<organism evidence="2 3">
    <name type="scientific">Flammeovirga kamogawensis</name>
    <dbReference type="NCBI Taxonomy" id="373891"/>
    <lineage>
        <taxon>Bacteria</taxon>
        <taxon>Pseudomonadati</taxon>
        <taxon>Bacteroidota</taxon>
        <taxon>Cytophagia</taxon>
        <taxon>Cytophagales</taxon>
        <taxon>Flammeovirgaceae</taxon>
        <taxon>Flammeovirga</taxon>
    </lineage>
</organism>